<proteinExistence type="inferred from homology"/>
<dbReference type="GO" id="GO:0005880">
    <property type="term" value="C:nuclear microtubule"/>
    <property type="evidence" value="ECO:0007669"/>
    <property type="project" value="TreeGrafter"/>
</dbReference>
<reference evidence="2" key="1">
    <citation type="submission" date="2021-01" db="EMBL/GenBank/DDBJ databases">
        <authorList>
            <person name="Lovell J.T."/>
            <person name="Bentley N."/>
            <person name="Bhattarai G."/>
            <person name="Jenkins J.W."/>
            <person name="Sreedasyam A."/>
            <person name="Alarcon Y."/>
            <person name="Bock C."/>
            <person name="Boston L."/>
            <person name="Carlson J."/>
            <person name="Cervantes K."/>
            <person name="Clermont K."/>
            <person name="Krom N."/>
            <person name="Kubenka K."/>
            <person name="Mamidi S."/>
            <person name="Mattison C."/>
            <person name="Monteros M."/>
            <person name="Pisani C."/>
            <person name="Plott C."/>
            <person name="Rajasekar S."/>
            <person name="Rhein H.S."/>
            <person name="Rohla C."/>
            <person name="Song M."/>
            <person name="Hilaire R.S."/>
            <person name="Shu S."/>
            <person name="Wells L."/>
            <person name="Wang X."/>
            <person name="Webber J."/>
            <person name="Heerema R.J."/>
            <person name="Klein P."/>
            <person name="Conner P."/>
            <person name="Grauke L."/>
            <person name="Grimwood J."/>
            <person name="Schmutz J."/>
            <person name="Randall J.J."/>
        </authorList>
    </citation>
    <scope>NUCLEOTIDE SEQUENCE</scope>
    <source>
        <tissue evidence="2">Leaf</tissue>
    </source>
</reference>
<dbReference type="InterPro" id="IPR007573">
    <property type="entry name" value="QWRF"/>
</dbReference>
<sequence>MRKTIVEKKIQMQRLKLEIKSYQIINPQMFLLNEWSRLERKNQESVSRLARKLLGLSVRLPLVQGAKADVVCLYEVLTTAMGVMDSIEAMIAKFISKIETTLYLLTELRSMLEQEDEYLEELEMAVPLLRALLAKEESVQIHLIQAANY</sequence>
<name>A0A922F863_CARIL</name>
<gene>
    <name evidence="2" type="ORF">I3842_04G013800</name>
</gene>
<comment type="caution">
    <text evidence="2">The sequence shown here is derived from an EMBL/GenBank/DDBJ whole genome shotgun (WGS) entry which is preliminary data.</text>
</comment>
<organism evidence="2 3">
    <name type="scientific">Carya illinoinensis</name>
    <name type="common">Pecan</name>
    <dbReference type="NCBI Taxonomy" id="32201"/>
    <lineage>
        <taxon>Eukaryota</taxon>
        <taxon>Viridiplantae</taxon>
        <taxon>Streptophyta</taxon>
        <taxon>Embryophyta</taxon>
        <taxon>Tracheophyta</taxon>
        <taxon>Spermatophyta</taxon>
        <taxon>Magnoliopsida</taxon>
        <taxon>eudicotyledons</taxon>
        <taxon>Gunneridae</taxon>
        <taxon>Pentapetalae</taxon>
        <taxon>rosids</taxon>
        <taxon>fabids</taxon>
        <taxon>Fagales</taxon>
        <taxon>Juglandaceae</taxon>
        <taxon>Carya</taxon>
    </lineage>
</organism>
<dbReference type="GO" id="GO:0005737">
    <property type="term" value="C:cytoplasm"/>
    <property type="evidence" value="ECO:0007669"/>
    <property type="project" value="TreeGrafter"/>
</dbReference>
<protein>
    <recommendedName>
        <fullName evidence="4">QWRF motif-containing protein 7</fullName>
    </recommendedName>
</protein>
<dbReference type="AlphaFoldDB" id="A0A922F863"/>
<evidence type="ECO:0000256" key="1">
    <source>
        <dbReference type="ARBA" id="ARBA00010016"/>
    </source>
</evidence>
<dbReference type="GO" id="GO:0008017">
    <property type="term" value="F:microtubule binding"/>
    <property type="evidence" value="ECO:0007669"/>
    <property type="project" value="TreeGrafter"/>
</dbReference>
<evidence type="ECO:0008006" key="4">
    <source>
        <dbReference type="Google" id="ProtNLM"/>
    </source>
</evidence>
<dbReference type="PANTHER" id="PTHR31807">
    <property type="entry name" value="AUGMIN FAMILY MEMBER"/>
    <property type="match status" value="1"/>
</dbReference>
<dbReference type="Proteomes" id="UP000811246">
    <property type="component" value="Chromosome 4"/>
</dbReference>
<dbReference type="GO" id="GO:0051225">
    <property type="term" value="P:spindle assembly"/>
    <property type="evidence" value="ECO:0007669"/>
    <property type="project" value="TreeGrafter"/>
</dbReference>
<dbReference type="EMBL" id="CM031828">
    <property type="protein sequence ID" value="KAG6715795.1"/>
    <property type="molecule type" value="Genomic_DNA"/>
</dbReference>
<evidence type="ECO:0000313" key="2">
    <source>
        <dbReference type="EMBL" id="KAG6715795.1"/>
    </source>
</evidence>
<comment type="similarity">
    <text evidence="1">Belongs to the QWRF family.</text>
</comment>
<dbReference type="PANTHER" id="PTHR31807:SF27">
    <property type="entry name" value="QWRF MOTIF-CONTAINING PROTEIN 7"/>
    <property type="match status" value="1"/>
</dbReference>
<dbReference type="Pfam" id="PF04484">
    <property type="entry name" value="QWRF"/>
    <property type="match status" value="1"/>
</dbReference>
<evidence type="ECO:0000313" key="3">
    <source>
        <dbReference type="Proteomes" id="UP000811246"/>
    </source>
</evidence>
<accession>A0A922F863</accession>